<reference evidence="6" key="1">
    <citation type="submission" date="2019-01" db="EMBL/GenBank/DDBJ databases">
        <title>Gri0909 isolated from a small marine red alga.</title>
        <authorList>
            <person name="Kim J."/>
            <person name="Jeong S.E."/>
            <person name="Jeon C.O."/>
        </authorList>
    </citation>
    <scope>NUCLEOTIDE SEQUENCE [LARGE SCALE GENOMIC DNA]</scope>
    <source>
        <strain evidence="6">Gri0909</strain>
    </source>
</reference>
<dbReference type="PRINTS" id="PR00081">
    <property type="entry name" value="GDHRDH"/>
</dbReference>
<dbReference type="SMART" id="SM00822">
    <property type="entry name" value="PKS_KR"/>
    <property type="match status" value="1"/>
</dbReference>
<dbReference type="AlphaFoldDB" id="A0A3S2WD38"/>
<dbReference type="Proteomes" id="UP000287447">
    <property type="component" value="Unassembled WGS sequence"/>
</dbReference>
<dbReference type="InterPro" id="IPR002347">
    <property type="entry name" value="SDR_fam"/>
</dbReference>
<proteinExistence type="inferred from homology"/>
<feature type="region of interest" description="Disordered" evidence="3">
    <location>
        <begin position="1"/>
        <end position="21"/>
    </location>
</feature>
<dbReference type="InterPro" id="IPR057326">
    <property type="entry name" value="KR_dom"/>
</dbReference>
<dbReference type="PROSITE" id="PS00061">
    <property type="entry name" value="ADH_SHORT"/>
    <property type="match status" value="1"/>
</dbReference>
<evidence type="ECO:0000256" key="2">
    <source>
        <dbReference type="ARBA" id="ARBA00023002"/>
    </source>
</evidence>
<protein>
    <submittedName>
        <fullName evidence="5">SDR family oxidoreductase</fullName>
    </submittedName>
</protein>
<dbReference type="PANTHER" id="PTHR42760:SF133">
    <property type="entry name" value="3-OXOACYL-[ACYL-CARRIER-PROTEIN] REDUCTASE"/>
    <property type="match status" value="1"/>
</dbReference>
<comment type="caution">
    <text evidence="5">The sequence shown here is derived from an EMBL/GenBank/DDBJ whole genome shotgun (WGS) entry which is preliminary data.</text>
</comment>
<dbReference type="Gene3D" id="3.40.50.720">
    <property type="entry name" value="NAD(P)-binding Rossmann-like Domain"/>
    <property type="match status" value="1"/>
</dbReference>
<evidence type="ECO:0000256" key="3">
    <source>
        <dbReference type="SAM" id="MobiDB-lite"/>
    </source>
</evidence>
<dbReference type="PANTHER" id="PTHR42760">
    <property type="entry name" value="SHORT-CHAIN DEHYDROGENASES/REDUCTASES FAMILY MEMBER"/>
    <property type="match status" value="1"/>
</dbReference>
<gene>
    <name evidence="5" type="ORF">EOI86_10610</name>
</gene>
<dbReference type="PRINTS" id="PR00080">
    <property type="entry name" value="SDRFAMILY"/>
</dbReference>
<name>A0A3S2WD38_9PROT</name>
<evidence type="ECO:0000259" key="4">
    <source>
        <dbReference type="SMART" id="SM00822"/>
    </source>
</evidence>
<feature type="compositionally biased region" description="Polar residues" evidence="3">
    <location>
        <begin position="1"/>
        <end position="11"/>
    </location>
</feature>
<feature type="domain" description="Ketoreductase" evidence="4">
    <location>
        <begin position="82"/>
        <end position="258"/>
    </location>
</feature>
<keyword evidence="2" id="KW-0560">Oxidoreductase</keyword>
<dbReference type="FunFam" id="3.40.50.720:FF:000084">
    <property type="entry name" value="Short-chain dehydrogenase reductase"/>
    <property type="match status" value="1"/>
</dbReference>
<organism evidence="5 6">
    <name type="scientific">Hwanghaeella grinnelliae</name>
    <dbReference type="NCBI Taxonomy" id="2500179"/>
    <lineage>
        <taxon>Bacteria</taxon>
        <taxon>Pseudomonadati</taxon>
        <taxon>Pseudomonadota</taxon>
        <taxon>Alphaproteobacteria</taxon>
        <taxon>Rhodospirillales</taxon>
        <taxon>Rhodospirillaceae</taxon>
        <taxon>Hwanghaeella</taxon>
    </lineage>
</organism>
<evidence type="ECO:0000313" key="5">
    <source>
        <dbReference type="EMBL" id="RVU39647.1"/>
    </source>
</evidence>
<dbReference type="InterPro" id="IPR020904">
    <property type="entry name" value="Sc_DH/Rdtase_CS"/>
</dbReference>
<dbReference type="EMBL" id="SADE01000001">
    <property type="protein sequence ID" value="RVU39647.1"/>
    <property type="molecule type" value="Genomic_DNA"/>
</dbReference>
<dbReference type="InterPro" id="IPR036291">
    <property type="entry name" value="NAD(P)-bd_dom_sf"/>
</dbReference>
<sequence length="317" mass="33821">MAPPLSTTFGSTRPEKRPWTRAITRKTRAWKTSSLNGQAGWTTPSSRVPRIRRRPKPLRFQRRKWPDPMPNQLTDGLPLAGKVFAVTGGARGIGAAIVATLNARGANAVAFDIDPSAAPAGSESITCDVTDEASVKGAFESLNAKYGRLDGIVSNAGIMLEKPVADTTLEDFDRVIAVNLRGVFLMAKSALPYFRTDMPDADKPRIVNVASELGHLGRPEYSAYCASKGGVIALTRALAREFAPGILVNTLAPGPTDTDMLRAEKNYDSWVKDGEGIPLGRVATAEEVALAAAFLCGPDSRFMTGTIVDVNGGAAMY</sequence>
<dbReference type="CDD" id="cd05233">
    <property type="entry name" value="SDR_c"/>
    <property type="match status" value="1"/>
</dbReference>
<dbReference type="SUPFAM" id="SSF51735">
    <property type="entry name" value="NAD(P)-binding Rossmann-fold domains"/>
    <property type="match status" value="1"/>
</dbReference>
<dbReference type="Pfam" id="PF13561">
    <property type="entry name" value="adh_short_C2"/>
    <property type="match status" value="1"/>
</dbReference>
<evidence type="ECO:0000256" key="1">
    <source>
        <dbReference type="ARBA" id="ARBA00006484"/>
    </source>
</evidence>
<dbReference type="GO" id="GO:0016616">
    <property type="term" value="F:oxidoreductase activity, acting on the CH-OH group of donors, NAD or NADP as acceptor"/>
    <property type="evidence" value="ECO:0007669"/>
    <property type="project" value="TreeGrafter"/>
</dbReference>
<evidence type="ECO:0000313" key="6">
    <source>
        <dbReference type="Proteomes" id="UP000287447"/>
    </source>
</evidence>
<comment type="similarity">
    <text evidence="1">Belongs to the short-chain dehydrogenases/reductases (SDR) family.</text>
</comment>
<keyword evidence="6" id="KW-1185">Reference proteome</keyword>
<accession>A0A3S2WD38</accession>